<evidence type="ECO:0000256" key="2">
    <source>
        <dbReference type="ARBA" id="ARBA00006234"/>
    </source>
</evidence>
<evidence type="ECO:0000256" key="10">
    <source>
        <dbReference type="RuleBase" id="RU000304"/>
    </source>
</evidence>
<dbReference type="Proteomes" id="UP000813463">
    <property type="component" value="Chromosome 3"/>
</dbReference>
<evidence type="ECO:0000256" key="1">
    <source>
        <dbReference type="ARBA" id="ARBA00005354"/>
    </source>
</evidence>
<comment type="similarity">
    <text evidence="1">Belongs to the protein kinase superfamily. CAMK Ser/Thr protein kinase family. CaMK subfamily.</text>
</comment>
<dbReference type="GO" id="GO:0005524">
    <property type="term" value="F:ATP binding"/>
    <property type="evidence" value="ECO:0007669"/>
    <property type="project" value="UniProtKB-UniRule"/>
</dbReference>
<evidence type="ECO:0000256" key="8">
    <source>
        <dbReference type="ARBA" id="ARBA00058225"/>
    </source>
</evidence>
<evidence type="ECO:0000256" key="3">
    <source>
        <dbReference type="ARBA" id="ARBA00022527"/>
    </source>
</evidence>
<dbReference type="GO" id="GO:0009931">
    <property type="term" value="F:calcium-dependent protein serine/threonine kinase activity"/>
    <property type="evidence" value="ECO:0000318"/>
    <property type="project" value="GO_Central"/>
</dbReference>
<keyword evidence="12" id="KW-1185">Reference proteome</keyword>
<dbReference type="FunFam" id="1.10.510.10:FF:000571">
    <property type="entry name" value="Maternal embryonic leucine zipper kinase"/>
    <property type="match status" value="1"/>
</dbReference>
<dbReference type="PIRSF" id="PIRSF000654">
    <property type="entry name" value="Integrin-linked_kinase"/>
    <property type="match status" value="1"/>
</dbReference>
<reference evidence="12" key="1">
    <citation type="journal article" date="2021" name="Nat. Commun.">
        <title>Genomic analyses provide insights into spinach domestication and the genetic basis of agronomic traits.</title>
        <authorList>
            <person name="Cai X."/>
            <person name="Sun X."/>
            <person name="Xu C."/>
            <person name="Sun H."/>
            <person name="Wang X."/>
            <person name="Ge C."/>
            <person name="Zhang Z."/>
            <person name="Wang Q."/>
            <person name="Fei Z."/>
            <person name="Jiao C."/>
            <person name="Wang Q."/>
        </authorList>
    </citation>
    <scope>NUCLEOTIDE SEQUENCE [LARGE SCALE GENOMIC DNA]</scope>
    <source>
        <strain evidence="12">cv. Varoflay</strain>
    </source>
</reference>
<evidence type="ECO:0000313" key="12">
    <source>
        <dbReference type="Proteomes" id="UP000813463"/>
    </source>
</evidence>
<dbReference type="CDD" id="cd05117">
    <property type="entry name" value="STKc_CAMK"/>
    <property type="match status" value="1"/>
</dbReference>
<sequence length="288" mass="32301">MFTRDYDVIEEIGRGRFGVVFKCKSRSTGEIFAVKSVDKSLVSGDATDKQSLIDEPKALLLLSLSSTSSSYVTRLHSTYDTPSHLHLVLDYSPFPSLYDVVSLRHRIPEPESKSIGFSLLQAVLHCHQNGVVHRDIKPDNIMFDPVNKRVKLCDFGSAGFVNEGGATMSEVVGTPYYVAPEILEGKEYCEKVDVWSAGVVLYITLAGFPPFCGERVEEIFDKVLKGNLRFPFRVFGNFSPSVKDLLRKMICKDVSRRLSAQEALRHPWFTESPQVEGATYDSDLNLYN</sequence>
<dbReference type="InterPro" id="IPR008271">
    <property type="entry name" value="Ser/Thr_kinase_AS"/>
</dbReference>
<dbReference type="InterPro" id="IPR000719">
    <property type="entry name" value="Prot_kinase_dom"/>
</dbReference>
<evidence type="ECO:0000256" key="7">
    <source>
        <dbReference type="ARBA" id="ARBA00022840"/>
    </source>
</evidence>
<evidence type="ECO:0000259" key="11">
    <source>
        <dbReference type="PROSITE" id="PS50011"/>
    </source>
</evidence>
<evidence type="ECO:0000256" key="4">
    <source>
        <dbReference type="ARBA" id="ARBA00022679"/>
    </source>
</evidence>
<organism evidence="12 13">
    <name type="scientific">Spinacia oleracea</name>
    <name type="common">Spinach</name>
    <dbReference type="NCBI Taxonomy" id="3562"/>
    <lineage>
        <taxon>Eukaryota</taxon>
        <taxon>Viridiplantae</taxon>
        <taxon>Streptophyta</taxon>
        <taxon>Embryophyta</taxon>
        <taxon>Tracheophyta</taxon>
        <taxon>Spermatophyta</taxon>
        <taxon>Magnoliopsida</taxon>
        <taxon>eudicotyledons</taxon>
        <taxon>Gunneridae</taxon>
        <taxon>Pentapetalae</taxon>
        <taxon>Caryophyllales</taxon>
        <taxon>Chenopodiaceae</taxon>
        <taxon>Chenopodioideae</taxon>
        <taxon>Anserineae</taxon>
        <taxon>Spinacia</taxon>
    </lineage>
</organism>
<dbReference type="GO" id="GO:0035556">
    <property type="term" value="P:intracellular signal transduction"/>
    <property type="evidence" value="ECO:0000318"/>
    <property type="project" value="GO_Central"/>
</dbReference>
<evidence type="ECO:0000256" key="6">
    <source>
        <dbReference type="ARBA" id="ARBA00022777"/>
    </source>
</evidence>
<keyword evidence="7 9" id="KW-0067">ATP-binding</keyword>
<keyword evidence="3 10" id="KW-0723">Serine/threonine-protein kinase</keyword>
<dbReference type="InterPro" id="IPR011009">
    <property type="entry name" value="Kinase-like_dom_sf"/>
</dbReference>
<dbReference type="RefSeq" id="XP_021863133.1">
    <property type="nucleotide sequence ID" value="XM_022007441.2"/>
</dbReference>
<comment type="function">
    <text evidence="8">CIPK serine-threonine protein kinases interact with CBL proteins. Binding of a CBL protein to the regulatory NAF domain of CIPK protein lead to the activation of the kinase in a calcium-dependent manner.</text>
</comment>
<dbReference type="PANTHER" id="PTHR24349">
    <property type="entry name" value="SERINE/THREONINE-PROTEIN KINASE"/>
    <property type="match status" value="1"/>
</dbReference>
<dbReference type="Pfam" id="PF00069">
    <property type="entry name" value="Pkinase"/>
    <property type="match status" value="1"/>
</dbReference>
<reference evidence="13" key="2">
    <citation type="submission" date="2025-08" db="UniProtKB">
        <authorList>
            <consortium name="RefSeq"/>
        </authorList>
    </citation>
    <scope>IDENTIFICATION</scope>
    <source>
        <tissue evidence="13">Leaf</tissue>
    </source>
</reference>
<proteinExistence type="inferred from homology"/>
<gene>
    <name evidence="13" type="primary">LOC110802014</name>
</gene>
<dbReference type="GO" id="GO:0005634">
    <property type="term" value="C:nucleus"/>
    <property type="evidence" value="ECO:0000318"/>
    <property type="project" value="GO_Central"/>
</dbReference>
<comment type="similarity">
    <text evidence="2">Belongs to the protein kinase superfamily. CAMK Ser/Thr protein kinase family. SNF1 subfamily.</text>
</comment>
<evidence type="ECO:0000313" key="13">
    <source>
        <dbReference type="RefSeq" id="XP_021863133.1"/>
    </source>
</evidence>
<dbReference type="GO" id="GO:0004683">
    <property type="term" value="F:calcium/calmodulin-dependent protein kinase activity"/>
    <property type="evidence" value="ECO:0000318"/>
    <property type="project" value="GO_Central"/>
</dbReference>
<dbReference type="PROSITE" id="PS50011">
    <property type="entry name" value="PROTEIN_KINASE_DOM"/>
    <property type="match status" value="1"/>
</dbReference>
<keyword evidence="4" id="KW-0808">Transferase</keyword>
<protein>
    <submittedName>
        <fullName evidence="13">Phosphoenolpyruvate carboxylase kinase 1</fullName>
    </submittedName>
</protein>
<dbReference type="Gene3D" id="1.10.510.10">
    <property type="entry name" value="Transferase(Phosphotransferase) domain 1"/>
    <property type="match status" value="1"/>
</dbReference>
<keyword evidence="6 13" id="KW-0418">Kinase</keyword>
<evidence type="ECO:0000256" key="5">
    <source>
        <dbReference type="ARBA" id="ARBA00022741"/>
    </source>
</evidence>
<evidence type="ECO:0000256" key="9">
    <source>
        <dbReference type="PROSITE-ProRule" id="PRU10141"/>
    </source>
</evidence>
<dbReference type="OrthoDB" id="40902at2759"/>
<dbReference type="GO" id="GO:0005737">
    <property type="term" value="C:cytoplasm"/>
    <property type="evidence" value="ECO:0000318"/>
    <property type="project" value="GO_Central"/>
</dbReference>
<accession>A0A9R0J9X3</accession>
<feature type="domain" description="Protein kinase" evidence="11">
    <location>
        <begin position="6"/>
        <end position="269"/>
    </location>
</feature>
<dbReference type="GO" id="GO:0005516">
    <property type="term" value="F:calmodulin binding"/>
    <property type="evidence" value="ECO:0000318"/>
    <property type="project" value="GO_Central"/>
</dbReference>
<dbReference type="GeneID" id="110802014"/>
<dbReference type="PROSITE" id="PS00107">
    <property type="entry name" value="PROTEIN_KINASE_ATP"/>
    <property type="match status" value="1"/>
</dbReference>
<name>A0A9R0J9X3_SPIOL</name>
<feature type="binding site" evidence="9">
    <location>
        <position position="35"/>
    </location>
    <ligand>
        <name>ATP</name>
        <dbReference type="ChEBI" id="CHEBI:30616"/>
    </ligand>
</feature>
<keyword evidence="5 9" id="KW-0547">Nucleotide-binding</keyword>
<dbReference type="KEGG" id="soe:110802014"/>
<dbReference type="InterPro" id="IPR050205">
    <property type="entry name" value="CDPK_Ser/Thr_kinases"/>
</dbReference>
<dbReference type="PROSITE" id="PS00108">
    <property type="entry name" value="PROTEIN_KINASE_ST"/>
    <property type="match status" value="1"/>
</dbReference>
<dbReference type="SUPFAM" id="SSF56112">
    <property type="entry name" value="Protein kinase-like (PK-like)"/>
    <property type="match status" value="1"/>
</dbReference>
<dbReference type="InterPro" id="IPR017441">
    <property type="entry name" value="Protein_kinase_ATP_BS"/>
</dbReference>
<dbReference type="SMART" id="SM00220">
    <property type="entry name" value="S_TKc"/>
    <property type="match status" value="1"/>
</dbReference>
<dbReference type="AlphaFoldDB" id="A0A9R0J9X3"/>